<evidence type="ECO:0000256" key="15">
    <source>
        <dbReference type="ARBA" id="ARBA00023136"/>
    </source>
</evidence>
<feature type="transmembrane region" description="Helical" evidence="20">
    <location>
        <begin position="93"/>
        <end position="124"/>
    </location>
</feature>
<evidence type="ECO:0000256" key="13">
    <source>
        <dbReference type="ARBA" id="ARBA00022989"/>
    </source>
</evidence>
<protein>
    <recommendedName>
        <fullName evidence="7 18">Phosphatidate cytidylyltransferase</fullName>
        <ecNumber evidence="6 18">2.7.7.41</ecNumber>
    </recommendedName>
</protein>
<evidence type="ECO:0000256" key="18">
    <source>
        <dbReference type="RuleBase" id="RU003938"/>
    </source>
</evidence>
<dbReference type="RefSeq" id="WP_082860725.1">
    <property type="nucleotide sequence ID" value="NZ_CP015285.1"/>
</dbReference>
<proteinExistence type="inferred from homology"/>
<comment type="catalytic activity">
    <reaction evidence="1 18">
        <text>a 1,2-diacyl-sn-glycero-3-phosphate + CTP + H(+) = a CDP-1,2-diacyl-sn-glycerol + diphosphate</text>
        <dbReference type="Rhea" id="RHEA:16229"/>
        <dbReference type="ChEBI" id="CHEBI:15378"/>
        <dbReference type="ChEBI" id="CHEBI:33019"/>
        <dbReference type="ChEBI" id="CHEBI:37563"/>
        <dbReference type="ChEBI" id="CHEBI:58332"/>
        <dbReference type="ChEBI" id="CHEBI:58608"/>
        <dbReference type="EC" id="2.7.7.41"/>
    </reaction>
</comment>
<keyword evidence="10 18" id="KW-0808">Transferase</keyword>
<dbReference type="EMBL" id="CP015285">
    <property type="protein sequence ID" value="ANC91233.2"/>
    <property type="molecule type" value="Genomic_DNA"/>
</dbReference>
<reference evidence="21 22" key="1">
    <citation type="journal article" date="2013" name="Int. J. Syst. Evol. Microbiol.">
        <title>Azospirillum humicireducens sp. nov., a nitrogen-fixing bacterium isolated from a microbial fuel cell.</title>
        <authorList>
            <person name="Zhou S."/>
            <person name="Han L."/>
            <person name="Wang Y."/>
            <person name="Yang G."/>
            <person name="Zhuang L."/>
            <person name="Hu P."/>
        </authorList>
    </citation>
    <scope>NUCLEOTIDE SEQUENCE [LARGE SCALE GENOMIC DNA]</scope>
    <source>
        <strain evidence="21 22">SgZ-5</strain>
    </source>
</reference>
<evidence type="ECO:0000256" key="6">
    <source>
        <dbReference type="ARBA" id="ARBA00012487"/>
    </source>
</evidence>
<dbReference type="PANTHER" id="PTHR46382:SF1">
    <property type="entry name" value="PHOSPHATIDATE CYTIDYLYLTRANSFERASE"/>
    <property type="match status" value="1"/>
</dbReference>
<comment type="similarity">
    <text evidence="5 18">Belongs to the CDS family.</text>
</comment>
<keyword evidence="8" id="KW-1003">Cell membrane</keyword>
<evidence type="ECO:0000256" key="4">
    <source>
        <dbReference type="ARBA" id="ARBA00005189"/>
    </source>
</evidence>
<dbReference type="InterPro" id="IPR000374">
    <property type="entry name" value="PC_trans"/>
</dbReference>
<gene>
    <name evidence="21" type="ORF">A6A40_04550</name>
</gene>
<keyword evidence="11 18" id="KW-0812">Transmembrane</keyword>
<feature type="transmembrane region" description="Helical" evidence="20">
    <location>
        <begin position="277"/>
        <end position="297"/>
    </location>
</feature>
<keyword evidence="14" id="KW-0443">Lipid metabolism</keyword>
<evidence type="ECO:0000256" key="3">
    <source>
        <dbReference type="ARBA" id="ARBA00005119"/>
    </source>
</evidence>
<dbReference type="PROSITE" id="PS01315">
    <property type="entry name" value="CDS"/>
    <property type="match status" value="1"/>
</dbReference>
<evidence type="ECO:0000256" key="11">
    <source>
        <dbReference type="ARBA" id="ARBA00022692"/>
    </source>
</evidence>
<keyword evidence="17" id="KW-1208">Phospholipid metabolism</keyword>
<accession>A0A160JEI5</accession>
<evidence type="ECO:0000256" key="9">
    <source>
        <dbReference type="ARBA" id="ARBA00022516"/>
    </source>
</evidence>
<name>A0A160JEI5_9PROT</name>
<feature type="transmembrane region" description="Helical" evidence="20">
    <location>
        <begin position="228"/>
        <end position="247"/>
    </location>
</feature>
<evidence type="ECO:0000256" key="19">
    <source>
        <dbReference type="SAM" id="MobiDB-lite"/>
    </source>
</evidence>
<dbReference type="Proteomes" id="UP000077405">
    <property type="component" value="Chromosome"/>
</dbReference>
<feature type="transmembrane region" description="Helical" evidence="20">
    <location>
        <begin position="44"/>
        <end position="73"/>
    </location>
</feature>
<comment type="pathway">
    <text evidence="4">Lipid metabolism.</text>
</comment>
<evidence type="ECO:0000256" key="16">
    <source>
        <dbReference type="ARBA" id="ARBA00023209"/>
    </source>
</evidence>
<evidence type="ECO:0000256" key="17">
    <source>
        <dbReference type="ARBA" id="ARBA00023264"/>
    </source>
</evidence>
<dbReference type="Pfam" id="PF01148">
    <property type="entry name" value="CTP_transf_1"/>
    <property type="match status" value="1"/>
</dbReference>
<organism evidence="21 22">
    <name type="scientific">Azospirillum humicireducens</name>
    <dbReference type="NCBI Taxonomy" id="1226968"/>
    <lineage>
        <taxon>Bacteria</taxon>
        <taxon>Pseudomonadati</taxon>
        <taxon>Pseudomonadota</taxon>
        <taxon>Alphaproteobacteria</taxon>
        <taxon>Rhodospirillales</taxon>
        <taxon>Azospirillaceae</taxon>
        <taxon>Azospirillum</taxon>
    </lineage>
</organism>
<dbReference type="UniPathway" id="UPA00557">
    <property type="reaction ID" value="UER00614"/>
</dbReference>
<evidence type="ECO:0000256" key="1">
    <source>
        <dbReference type="ARBA" id="ARBA00001698"/>
    </source>
</evidence>
<keyword evidence="15 20" id="KW-0472">Membrane</keyword>
<sequence length="298" mass="29987">MKSSTDGNAASAPPPPGPADAQASASTTAPVTPSKAGDLKVRALSALVMAPAVLGAVWLGGWVFHALIAFGSVVAVSEWTNIVPSARRLPARLMAAIGIAVALMAQIAAGPAAALGVAAAFSVLTAIVGGGSDRGLLGFGVFYVAAGMAGLIWLRDLPTVGLSLFLFVLLAIWATDIGAYAAGRSIGGPKLAPRISPKKTWAGLIGGMLSSALFGWLVAIAFDAARPDIALLVGAAVAVVGQAGDLFESAVKRRYNVKDSGQLIPGHGGILDRIDGLLAAAPVLALFHAAVGTVLSWW</sequence>
<evidence type="ECO:0000256" key="12">
    <source>
        <dbReference type="ARBA" id="ARBA00022695"/>
    </source>
</evidence>
<keyword evidence="12 18" id="KW-0548">Nucleotidyltransferase</keyword>
<keyword evidence="9" id="KW-0444">Lipid biosynthesis</keyword>
<dbReference type="GO" id="GO:0016024">
    <property type="term" value="P:CDP-diacylglycerol biosynthetic process"/>
    <property type="evidence" value="ECO:0007669"/>
    <property type="project" value="UniProtKB-UniPathway"/>
</dbReference>
<feature type="region of interest" description="Disordered" evidence="19">
    <location>
        <begin position="1"/>
        <end position="34"/>
    </location>
</feature>
<feature type="transmembrane region" description="Helical" evidence="20">
    <location>
        <begin position="136"/>
        <end position="154"/>
    </location>
</feature>
<evidence type="ECO:0000256" key="20">
    <source>
        <dbReference type="SAM" id="Phobius"/>
    </source>
</evidence>
<keyword evidence="13 20" id="KW-1133">Transmembrane helix</keyword>
<comment type="subcellular location">
    <subcellularLocation>
        <location evidence="2">Cell membrane</location>
        <topology evidence="2">Multi-pass membrane protein</topology>
    </subcellularLocation>
</comment>
<keyword evidence="16" id="KW-0594">Phospholipid biosynthesis</keyword>
<evidence type="ECO:0000313" key="22">
    <source>
        <dbReference type="Proteomes" id="UP000077405"/>
    </source>
</evidence>
<evidence type="ECO:0000256" key="7">
    <source>
        <dbReference type="ARBA" id="ARBA00019373"/>
    </source>
</evidence>
<evidence type="ECO:0000256" key="8">
    <source>
        <dbReference type="ARBA" id="ARBA00022475"/>
    </source>
</evidence>
<evidence type="ECO:0000256" key="14">
    <source>
        <dbReference type="ARBA" id="ARBA00023098"/>
    </source>
</evidence>
<dbReference type="GO" id="GO:0004605">
    <property type="term" value="F:phosphatidate cytidylyltransferase activity"/>
    <property type="evidence" value="ECO:0007669"/>
    <property type="project" value="UniProtKB-EC"/>
</dbReference>
<evidence type="ECO:0000256" key="10">
    <source>
        <dbReference type="ARBA" id="ARBA00022679"/>
    </source>
</evidence>
<evidence type="ECO:0000256" key="2">
    <source>
        <dbReference type="ARBA" id="ARBA00004651"/>
    </source>
</evidence>
<dbReference type="OrthoDB" id="9799199at2"/>
<dbReference type="EC" id="2.7.7.41" evidence="6 18"/>
<evidence type="ECO:0000313" key="21">
    <source>
        <dbReference type="EMBL" id="ANC91233.2"/>
    </source>
</evidence>
<dbReference type="STRING" id="1226968.A6A40_04550"/>
<feature type="transmembrane region" description="Helical" evidence="20">
    <location>
        <begin position="160"/>
        <end position="181"/>
    </location>
</feature>
<feature type="transmembrane region" description="Helical" evidence="20">
    <location>
        <begin position="201"/>
        <end position="222"/>
    </location>
</feature>
<evidence type="ECO:0000256" key="5">
    <source>
        <dbReference type="ARBA" id="ARBA00010185"/>
    </source>
</evidence>
<dbReference type="PANTHER" id="PTHR46382">
    <property type="entry name" value="PHOSPHATIDATE CYTIDYLYLTRANSFERASE"/>
    <property type="match status" value="1"/>
</dbReference>
<dbReference type="KEGG" id="ahu:A6A40_04550"/>
<comment type="pathway">
    <text evidence="3 18">Phospholipid metabolism; CDP-diacylglycerol biosynthesis; CDP-diacylglycerol from sn-glycerol 3-phosphate: step 3/3.</text>
</comment>
<dbReference type="GO" id="GO:0005886">
    <property type="term" value="C:plasma membrane"/>
    <property type="evidence" value="ECO:0007669"/>
    <property type="project" value="UniProtKB-SubCell"/>
</dbReference>
<dbReference type="AlphaFoldDB" id="A0A160JEI5"/>
<keyword evidence="22" id="KW-1185">Reference proteome</keyword>